<evidence type="ECO:0000256" key="9">
    <source>
        <dbReference type="ARBA" id="ARBA00022723"/>
    </source>
</evidence>
<protein>
    <recommendedName>
        <fullName evidence="15">Threonylcarbamoyladenosine tRNA methylthiotransferase MtaB</fullName>
        <ecNumber evidence="3">2.8.4.5</ecNumber>
    </recommendedName>
    <alternativeName>
        <fullName evidence="12">tRNA-t(6)A37 methylthiotransferase</fullName>
    </alternativeName>
</protein>
<evidence type="ECO:0000256" key="3">
    <source>
        <dbReference type="ARBA" id="ARBA00013273"/>
    </source>
</evidence>
<dbReference type="PROSITE" id="PS51918">
    <property type="entry name" value="RADICAL_SAM"/>
    <property type="match status" value="1"/>
</dbReference>
<dbReference type="SUPFAM" id="SSF102114">
    <property type="entry name" value="Radical SAM enzymes"/>
    <property type="match status" value="1"/>
</dbReference>
<organism evidence="18 19">
    <name type="scientific">Flavobacterium aquatile LMG 4008 = ATCC 11947</name>
    <dbReference type="NCBI Taxonomy" id="1453498"/>
    <lineage>
        <taxon>Bacteria</taxon>
        <taxon>Pseudomonadati</taxon>
        <taxon>Bacteroidota</taxon>
        <taxon>Flavobacteriia</taxon>
        <taxon>Flavobacteriales</taxon>
        <taxon>Flavobacteriaceae</taxon>
        <taxon>Flavobacterium</taxon>
    </lineage>
</organism>
<dbReference type="InterPro" id="IPR023404">
    <property type="entry name" value="rSAM_horseshoe"/>
</dbReference>
<dbReference type="GO" id="GO:0035598">
    <property type="term" value="F:tRNA (N(6)-L-threonylcarbamoyladenosine(37)-C(2))-methylthiotransferase activity"/>
    <property type="evidence" value="ECO:0007669"/>
    <property type="project" value="UniProtKB-EC"/>
</dbReference>
<dbReference type="eggNOG" id="COG0621">
    <property type="taxonomic scope" value="Bacteria"/>
</dbReference>
<dbReference type="SFLD" id="SFLDS00029">
    <property type="entry name" value="Radical_SAM"/>
    <property type="match status" value="1"/>
</dbReference>
<dbReference type="FunFam" id="3.80.30.20:FF:000001">
    <property type="entry name" value="tRNA-2-methylthio-N(6)-dimethylallyladenosine synthase 2"/>
    <property type="match status" value="1"/>
</dbReference>
<dbReference type="InterPro" id="IPR007197">
    <property type="entry name" value="rSAM"/>
</dbReference>
<keyword evidence="11" id="KW-0411">Iron-sulfur</keyword>
<evidence type="ECO:0000259" key="17">
    <source>
        <dbReference type="PROSITE" id="PS51918"/>
    </source>
</evidence>
<dbReference type="Gene3D" id="3.40.50.12160">
    <property type="entry name" value="Methylthiotransferase, N-terminal domain"/>
    <property type="match status" value="1"/>
</dbReference>
<dbReference type="AlphaFoldDB" id="A0A095SYN6"/>
<evidence type="ECO:0000256" key="6">
    <source>
        <dbReference type="ARBA" id="ARBA00022679"/>
    </source>
</evidence>
<dbReference type="InterPro" id="IPR006638">
    <property type="entry name" value="Elp3/MiaA/NifB-like_rSAM"/>
</dbReference>
<comment type="function">
    <text evidence="2">Catalyzes the methylthiolation of N6-threonylcarbamoyladenosine (t(6)A), leading to the formation of 2-methylthio-N6-threonylcarbamoyladenosine (ms(2)t(6)A) at position 37 in tRNAs that read codons beginning with adenine.</text>
</comment>
<accession>A0A095SYN6</accession>
<feature type="domain" description="Radical SAM core" evidence="17">
    <location>
        <begin position="140"/>
        <end position="374"/>
    </location>
</feature>
<evidence type="ECO:0000256" key="2">
    <source>
        <dbReference type="ARBA" id="ARBA00002399"/>
    </source>
</evidence>
<dbReference type="STRING" id="1453498.LG45_02510"/>
<keyword evidence="7" id="KW-0949">S-adenosyl-L-methionine</keyword>
<dbReference type="FunFam" id="3.40.50.12160:FF:000004">
    <property type="entry name" value="Threonylcarbamoyladenosine tRNA methylthiotransferase MtaB"/>
    <property type="match status" value="1"/>
</dbReference>
<evidence type="ECO:0000259" key="16">
    <source>
        <dbReference type="PROSITE" id="PS51449"/>
    </source>
</evidence>
<feature type="domain" description="MTTase N-terminal" evidence="16">
    <location>
        <begin position="5"/>
        <end position="117"/>
    </location>
</feature>
<evidence type="ECO:0000256" key="12">
    <source>
        <dbReference type="ARBA" id="ARBA00031213"/>
    </source>
</evidence>
<dbReference type="GO" id="GO:0035597">
    <property type="term" value="F:tRNA-2-methylthio-N(6)-dimethylallyladenosine(37) synthase activity"/>
    <property type="evidence" value="ECO:0007669"/>
    <property type="project" value="TreeGrafter"/>
</dbReference>
<keyword evidence="19" id="KW-1185">Reference proteome</keyword>
<dbReference type="InterPro" id="IPR020612">
    <property type="entry name" value="Methylthiotransferase_CS"/>
</dbReference>
<comment type="similarity">
    <text evidence="14">Belongs to the methylthiotransferase family. MtaB subfamily.</text>
</comment>
<evidence type="ECO:0000256" key="11">
    <source>
        <dbReference type="ARBA" id="ARBA00023014"/>
    </source>
</evidence>
<keyword evidence="8" id="KW-0819">tRNA processing</keyword>
<sequence length="446" mass="50928">MENRKKVAFYTLGCKLNFSETSTIARNFQDEGFDRVDFEEVADMYVINTCSVTENADKQFKQIVKKAMKLNDKAFVAAVGCYAQLKPEELAAVDGVDLVLGATEKFKIIDYINDLSKNDMGEVHSCEIEEADFYVGSYSIGDRTRAFLKVQDGCDYKCTYCTIPLARGISRSDALENVLKNAYEISQQGIKEIVLTGVNIGDYGKGEFGNKKHEHTFLDLVKALDEVEGIERLRISSIEPNLLKNETIDFVSKSRTFVPHFHIPLQSGSNEILGKMKRRYQREVYVDRVENIRKVMPHACIGVDVIVGFPGETDEHFLETYNFLNELDISYLHVFTYSERDNTEAATMENVVPMNVRSKRSKMLRGLSVKKRRAFYESQIGTNRTVLFESENKEGYIHGFTENYVKVKTPWNPELVNTLHEINLTRIDEDGSVRMEFSEIKNSKLS</sequence>
<keyword evidence="10" id="KW-0408">Iron</keyword>
<evidence type="ECO:0000256" key="15">
    <source>
        <dbReference type="ARBA" id="ARBA00069898"/>
    </source>
</evidence>
<dbReference type="InterPro" id="IPR005839">
    <property type="entry name" value="Methylthiotransferase"/>
</dbReference>
<dbReference type="PROSITE" id="PS51449">
    <property type="entry name" value="MTTASE_N"/>
    <property type="match status" value="1"/>
</dbReference>
<keyword evidence="6" id="KW-0808">Transferase</keyword>
<dbReference type="GO" id="GO:0051539">
    <property type="term" value="F:4 iron, 4 sulfur cluster binding"/>
    <property type="evidence" value="ECO:0007669"/>
    <property type="project" value="UniProtKB-KW"/>
</dbReference>
<dbReference type="EC" id="2.8.4.5" evidence="3"/>
<keyword evidence="9" id="KW-0479">Metal-binding</keyword>
<keyword evidence="4" id="KW-0004">4Fe-4S</keyword>
<keyword evidence="5" id="KW-0963">Cytoplasm</keyword>
<dbReference type="Pfam" id="PF04055">
    <property type="entry name" value="Radical_SAM"/>
    <property type="match status" value="1"/>
</dbReference>
<evidence type="ECO:0000256" key="14">
    <source>
        <dbReference type="ARBA" id="ARBA00061574"/>
    </source>
</evidence>
<dbReference type="Proteomes" id="UP000029554">
    <property type="component" value="Unassembled WGS sequence"/>
</dbReference>
<dbReference type="PANTHER" id="PTHR43020:SF2">
    <property type="entry name" value="MITOCHONDRIAL TRNA METHYLTHIOTRANSFERASE CDK5RAP1"/>
    <property type="match status" value="1"/>
</dbReference>
<dbReference type="OrthoDB" id="9805215at2"/>
<evidence type="ECO:0000256" key="10">
    <source>
        <dbReference type="ARBA" id="ARBA00023004"/>
    </source>
</evidence>
<dbReference type="InterPro" id="IPR058240">
    <property type="entry name" value="rSAM_sf"/>
</dbReference>
<comment type="cofactor">
    <cofactor evidence="1">
        <name>[4Fe-4S] cluster</name>
        <dbReference type="ChEBI" id="CHEBI:49883"/>
    </cofactor>
</comment>
<dbReference type="RefSeq" id="WP_035124034.1">
    <property type="nucleotide sequence ID" value="NZ_JRHH01000001.1"/>
</dbReference>
<evidence type="ECO:0000313" key="18">
    <source>
        <dbReference type="EMBL" id="KGD69647.1"/>
    </source>
</evidence>
<dbReference type="Pfam" id="PF00919">
    <property type="entry name" value="UPF0004"/>
    <property type="match status" value="1"/>
</dbReference>
<dbReference type="SMART" id="SM00729">
    <property type="entry name" value="Elp3"/>
    <property type="match status" value="1"/>
</dbReference>
<proteinExistence type="inferred from homology"/>
<name>A0A095SYN6_9FLAO</name>
<dbReference type="EMBL" id="JRHH01000001">
    <property type="protein sequence ID" value="KGD69647.1"/>
    <property type="molecule type" value="Genomic_DNA"/>
</dbReference>
<gene>
    <name evidence="18" type="ORF">LG45_02510</name>
</gene>
<dbReference type="Gene3D" id="3.80.30.20">
    <property type="entry name" value="tm_1862 like domain"/>
    <property type="match status" value="1"/>
</dbReference>
<dbReference type="InterPro" id="IPR013848">
    <property type="entry name" value="Methylthiotransferase_N"/>
</dbReference>
<dbReference type="InterPro" id="IPR006467">
    <property type="entry name" value="MiaB-like_bact"/>
</dbReference>
<dbReference type="SFLD" id="SFLDG01061">
    <property type="entry name" value="methylthiotransferase"/>
    <property type="match status" value="1"/>
</dbReference>
<dbReference type="GO" id="GO:0005829">
    <property type="term" value="C:cytosol"/>
    <property type="evidence" value="ECO:0007669"/>
    <property type="project" value="TreeGrafter"/>
</dbReference>
<dbReference type="PROSITE" id="PS01278">
    <property type="entry name" value="MTTASE_RADICAL"/>
    <property type="match status" value="1"/>
</dbReference>
<evidence type="ECO:0000256" key="7">
    <source>
        <dbReference type="ARBA" id="ARBA00022691"/>
    </source>
</evidence>
<evidence type="ECO:0000256" key="4">
    <source>
        <dbReference type="ARBA" id="ARBA00022485"/>
    </source>
</evidence>
<dbReference type="PANTHER" id="PTHR43020">
    <property type="entry name" value="CDK5 REGULATORY SUBUNIT-ASSOCIATED PROTEIN 1"/>
    <property type="match status" value="1"/>
</dbReference>
<comment type="catalytic activity">
    <reaction evidence="13">
        <text>N(6)-L-threonylcarbamoyladenosine(37) in tRNA + (sulfur carrier)-SH + AH2 + 2 S-adenosyl-L-methionine = 2-methylsulfanyl-N(6)-L-threonylcarbamoyladenosine(37) in tRNA + (sulfur carrier)-H + 5'-deoxyadenosine + L-methionine + A + S-adenosyl-L-homocysteine + 2 H(+)</text>
        <dbReference type="Rhea" id="RHEA:37075"/>
        <dbReference type="Rhea" id="RHEA-COMP:10163"/>
        <dbReference type="Rhea" id="RHEA-COMP:11092"/>
        <dbReference type="Rhea" id="RHEA-COMP:14737"/>
        <dbReference type="Rhea" id="RHEA-COMP:14739"/>
        <dbReference type="ChEBI" id="CHEBI:13193"/>
        <dbReference type="ChEBI" id="CHEBI:15378"/>
        <dbReference type="ChEBI" id="CHEBI:17319"/>
        <dbReference type="ChEBI" id="CHEBI:17499"/>
        <dbReference type="ChEBI" id="CHEBI:29917"/>
        <dbReference type="ChEBI" id="CHEBI:57844"/>
        <dbReference type="ChEBI" id="CHEBI:57856"/>
        <dbReference type="ChEBI" id="CHEBI:59789"/>
        <dbReference type="ChEBI" id="CHEBI:64428"/>
        <dbReference type="ChEBI" id="CHEBI:74418"/>
        <dbReference type="ChEBI" id="CHEBI:74420"/>
        <dbReference type="EC" id="2.8.4.5"/>
    </reaction>
</comment>
<evidence type="ECO:0000256" key="5">
    <source>
        <dbReference type="ARBA" id="ARBA00022490"/>
    </source>
</evidence>
<dbReference type="GO" id="GO:0046872">
    <property type="term" value="F:metal ion binding"/>
    <property type="evidence" value="ECO:0007669"/>
    <property type="project" value="UniProtKB-KW"/>
</dbReference>
<evidence type="ECO:0000256" key="13">
    <source>
        <dbReference type="ARBA" id="ARBA00051661"/>
    </source>
</evidence>
<reference evidence="18 19" key="1">
    <citation type="submission" date="2014-09" db="EMBL/GenBank/DDBJ databases">
        <title>Whole Genome Shotgun of Flavobacterium aquatile LMG 4008.</title>
        <authorList>
            <person name="Gale A.N."/>
            <person name="Pipes S.E."/>
            <person name="Newman J.D."/>
        </authorList>
    </citation>
    <scope>NUCLEOTIDE SEQUENCE [LARGE SCALE GENOMIC DNA]</scope>
    <source>
        <strain evidence="18 19">LMG 4008</strain>
    </source>
</reference>
<dbReference type="NCBIfam" id="TIGR01579">
    <property type="entry name" value="MiaB-like-C"/>
    <property type="match status" value="1"/>
</dbReference>
<evidence type="ECO:0000256" key="8">
    <source>
        <dbReference type="ARBA" id="ARBA00022694"/>
    </source>
</evidence>
<dbReference type="SFLD" id="SFLDG01082">
    <property type="entry name" value="B12-binding_domain_containing"/>
    <property type="match status" value="1"/>
</dbReference>
<evidence type="ECO:0000313" key="19">
    <source>
        <dbReference type="Proteomes" id="UP000029554"/>
    </source>
</evidence>
<dbReference type="InterPro" id="IPR038135">
    <property type="entry name" value="Methylthiotransferase_N_sf"/>
</dbReference>
<dbReference type="NCBIfam" id="TIGR00089">
    <property type="entry name" value="MiaB/RimO family radical SAM methylthiotransferase"/>
    <property type="match status" value="1"/>
</dbReference>
<comment type="caution">
    <text evidence="18">The sequence shown here is derived from an EMBL/GenBank/DDBJ whole genome shotgun (WGS) entry which is preliminary data.</text>
</comment>
<evidence type="ECO:0000256" key="1">
    <source>
        <dbReference type="ARBA" id="ARBA00001966"/>
    </source>
</evidence>